<dbReference type="EMBL" id="SDMR01000001">
    <property type="protein sequence ID" value="TBT96172.1"/>
    <property type="molecule type" value="Genomic_DNA"/>
</dbReference>
<sequence>MTDRREDARRREEMAAAARRLEADEAQAIIDAFVAEAGRRQLASEPLKATTYSGQTVKTDRRGWYLNRRRSLAIGDDGAYLRLVIPDVGTFARFTGVKITPELPPLMVAANGKDGEGGALTWFIERVLAGHQDG</sequence>
<comment type="caution">
    <text evidence="1">The sequence shown here is derived from an EMBL/GenBank/DDBJ whole genome shotgun (WGS) entry which is preliminary data.</text>
</comment>
<proteinExistence type="predicted"/>
<dbReference type="Proteomes" id="UP000291933">
    <property type="component" value="Unassembled WGS sequence"/>
</dbReference>
<dbReference type="AlphaFoldDB" id="A0A4Q9KNM8"/>
<reference evidence="1 2" key="1">
    <citation type="submission" date="2019-01" db="EMBL/GenBank/DDBJ databases">
        <title>Lactibacter flavus gen. nov., sp. nov., a novel bacterium of the family Propionibacteriaceae isolated from raw milk and dairy products.</title>
        <authorList>
            <person name="Huptas C."/>
            <person name="Wenning M."/>
            <person name="Breitenwieser F."/>
            <person name="Doll E."/>
            <person name="Von Neubeck M."/>
            <person name="Busse H.-J."/>
            <person name="Scherer S."/>
        </authorList>
    </citation>
    <scope>NUCLEOTIDE SEQUENCE [LARGE SCALE GENOMIC DNA]</scope>
    <source>
        <strain evidence="2">DSM 22130 / JCM 15804 / WR061</strain>
    </source>
</reference>
<dbReference type="RefSeq" id="WP_131170585.1">
    <property type="nucleotide sequence ID" value="NZ_FXTL01000001.1"/>
</dbReference>
<protein>
    <submittedName>
        <fullName evidence="1">Uncharacterized protein</fullName>
    </submittedName>
</protein>
<keyword evidence="2" id="KW-1185">Reference proteome</keyword>
<accession>A0A4Q9KNM8</accession>
<name>A0A4Q9KNM8_PROTD</name>
<evidence type="ECO:0000313" key="2">
    <source>
        <dbReference type="Proteomes" id="UP000291933"/>
    </source>
</evidence>
<organism evidence="1 2">
    <name type="scientific">Propioniciclava tarda</name>
    <dbReference type="NCBI Taxonomy" id="433330"/>
    <lineage>
        <taxon>Bacteria</taxon>
        <taxon>Bacillati</taxon>
        <taxon>Actinomycetota</taxon>
        <taxon>Actinomycetes</taxon>
        <taxon>Propionibacteriales</taxon>
        <taxon>Propionibacteriaceae</taxon>
        <taxon>Propioniciclava</taxon>
    </lineage>
</organism>
<evidence type="ECO:0000313" key="1">
    <source>
        <dbReference type="EMBL" id="TBT96172.1"/>
    </source>
</evidence>
<gene>
    <name evidence="1" type="ORF">ET996_00410</name>
</gene>
<dbReference type="OrthoDB" id="3254362at2"/>